<dbReference type="Proteomes" id="UP000321304">
    <property type="component" value="Unassembled WGS sequence"/>
</dbReference>
<evidence type="ECO:0000256" key="9">
    <source>
        <dbReference type="SAM" id="Phobius"/>
    </source>
</evidence>
<dbReference type="PANTHER" id="PTHR11795:SF442">
    <property type="entry name" value="ABC TRANSPORTER ATP-BINDING PROTEIN"/>
    <property type="match status" value="1"/>
</dbReference>
<evidence type="ECO:0000256" key="8">
    <source>
        <dbReference type="ARBA" id="ARBA00037998"/>
    </source>
</evidence>
<gene>
    <name evidence="10" type="ORF">FBZ93_120110</name>
</gene>
<protein>
    <submittedName>
        <fullName evidence="10">Amino acid/amide ABC transporter membrane protein 1 (HAAT family)</fullName>
    </submittedName>
</protein>
<organism evidence="10 11">
    <name type="scientific">Bradyrhizobium macuxiense</name>
    <dbReference type="NCBI Taxonomy" id="1755647"/>
    <lineage>
        <taxon>Bacteria</taxon>
        <taxon>Pseudomonadati</taxon>
        <taxon>Pseudomonadota</taxon>
        <taxon>Alphaproteobacteria</taxon>
        <taxon>Hyphomicrobiales</taxon>
        <taxon>Nitrobacteraceae</taxon>
        <taxon>Bradyrhizobium</taxon>
    </lineage>
</organism>
<dbReference type="AlphaFoldDB" id="A0A560KXB6"/>
<keyword evidence="11" id="KW-1185">Reference proteome</keyword>
<dbReference type="GO" id="GO:0005886">
    <property type="term" value="C:plasma membrane"/>
    <property type="evidence" value="ECO:0007669"/>
    <property type="project" value="UniProtKB-SubCell"/>
</dbReference>
<keyword evidence="3" id="KW-1003">Cell membrane</keyword>
<feature type="transmembrane region" description="Helical" evidence="9">
    <location>
        <begin position="140"/>
        <end position="160"/>
    </location>
</feature>
<dbReference type="GO" id="GO:0022857">
    <property type="term" value="F:transmembrane transporter activity"/>
    <property type="evidence" value="ECO:0007669"/>
    <property type="project" value="InterPro"/>
</dbReference>
<evidence type="ECO:0000256" key="5">
    <source>
        <dbReference type="ARBA" id="ARBA00022970"/>
    </source>
</evidence>
<feature type="transmembrane region" description="Helical" evidence="9">
    <location>
        <begin position="96"/>
        <end position="120"/>
    </location>
</feature>
<dbReference type="RefSeq" id="WP_146992346.1">
    <property type="nucleotide sequence ID" value="NZ_VITY01000020.1"/>
</dbReference>
<dbReference type="InterPro" id="IPR052157">
    <property type="entry name" value="BCAA_transport_permease"/>
</dbReference>
<keyword evidence="6 9" id="KW-1133">Transmembrane helix</keyword>
<evidence type="ECO:0000256" key="1">
    <source>
        <dbReference type="ARBA" id="ARBA00004651"/>
    </source>
</evidence>
<keyword evidence="4 9" id="KW-0812">Transmembrane</keyword>
<comment type="caution">
    <text evidence="10">The sequence shown here is derived from an EMBL/GenBank/DDBJ whole genome shotgun (WGS) entry which is preliminary data.</text>
</comment>
<feature type="transmembrane region" description="Helical" evidence="9">
    <location>
        <begin position="6"/>
        <end position="27"/>
    </location>
</feature>
<keyword evidence="2" id="KW-0813">Transport</keyword>
<feature type="transmembrane region" description="Helical" evidence="9">
    <location>
        <begin position="220"/>
        <end position="251"/>
    </location>
</feature>
<reference evidence="10 11" key="1">
    <citation type="submission" date="2019-06" db="EMBL/GenBank/DDBJ databases">
        <title>Genomic Encyclopedia of Type Strains, Phase IV (KMG-V): Genome sequencing to study the core and pangenomes of soil and plant-associated prokaryotes.</title>
        <authorList>
            <person name="Whitman W."/>
        </authorList>
    </citation>
    <scope>NUCLEOTIDE SEQUENCE [LARGE SCALE GENOMIC DNA]</scope>
    <source>
        <strain evidence="10 11">BR 10355</strain>
    </source>
</reference>
<feature type="transmembrane region" description="Helical" evidence="9">
    <location>
        <begin position="257"/>
        <end position="277"/>
    </location>
</feature>
<evidence type="ECO:0000313" key="11">
    <source>
        <dbReference type="Proteomes" id="UP000321304"/>
    </source>
</evidence>
<dbReference type="CDD" id="cd06582">
    <property type="entry name" value="TM_PBP1_LivH_like"/>
    <property type="match status" value="1"/>
</dbReference>
<feature type="transmembrane region" description="Helical" evidence="9">
    <location>
        <begin position="34"/>
        <end position="54"/>
    </location>
</feature>
<dbReference type="OrthoDB" id="9807115at2"/>
<name>A0A560KXB6_9BRAD</name>
<comment type="subcellular location">
    <subcellularLocation>
        <location evidence="1">Cell membrane</location>
        <topology evidence="1">Multi-pass membrane protein</topology>
    </subcellularLocation>
</comment>
<sequence>MASFVVLTINGLSFGLILFLLSAGLTLTLGLMRIANLAHCGFAMLGGYIALFAVTNLKLGLLEATPIALVGTMLLALLLDRTVYRWAREVSQLQQVMLTIGLTFVMVAAVNLIFGASIRALPIPEVLSGNYFLGAFAIPIYRLFLVALSLLVAGAIWFVIRFTNYGARLRAAIDNPRMAQCIGSNVDAIVSSAFVAGCGLAALGGALGTSMYPLEPTYALIYLVPVLLVVAVGGLGSLEGSLLAAILVGLLDTYSRYLLPAMGGAAIYAIAAGILLMRPRGLLGQHR</sequence>
<comment type="similarity">
    <text evidence="8">Belongs to the binding-protein-dependent transport system permease family. LivHM subfamily.</text>
</comment>
<evidence type="ECO:0000256" key="2">
    <source>
        <dbReference type="ARBA" id="ARBA00022448"/>
    </source>
</evidence>
<keyword evidence="5" id="KW-0029">Amino-acid transport</keyword>
<dbReference type="GO" id="GO:0006865">
    <property type="term" value="P:amino acid transport"/>
    <property type="evidence" value="ECO:0007669"/>
    <property type="project" value="UniProtKB-KW"/>
</dbReference>
<dbReference type="Pfam" id="PF02653">
    <property type="entry name" value="BPD_transp_2"/>
    <property type="match status" value="1"/>
</dbReference>
<feature type="transmembrane region" description="Helical" evidence="9">
    <location>
        <begin position="66"/>
        <end position="84"/>
    </location>
</feature>
<evidence type="ECO:0000313" key="10">
    <source>
        <dbReference type="EMBL" id="TWB87812.1"/>
    </source>
</evidence>
<proteinExistence type="inferred from homology"/>
<evidence type="ECO:0000256" key="4">
    <source>
        <dbReference type="ARBA" id="ARBA00022692"/>
    </source>
</evidence>
<accession>A0A560KXB6</accession>
<keyword evidence="7 9" id="KW-0472">Membrane</keyword>
<evidence type="ECO:0000256" key="7">
    <source>
        <dbReference type="ARBA" id="ARBA00023136"/>
    </source>
</evidence>
<evidence type="ECO:0000256" key="3">
    <source>
        <dbReference type="ARBA" id="ARBA00022475"/>
    </source>
</evidence>
<evidence type="ECO:0000256" key="6">
    <source>
        <dbReference type="ARBA" id="ARBA00022989"/>
    </source>
</evidence>
<dbReference type="PANTHER" id="PTHR11795">
    <property type="entry name" value="BRANCHED-CHAIN AMINO ACID TRANSPORT SYSTEM PERMEASE PROTEIN LIVH"/>
    <property type="match status" value="1"/>
</dbReference>
<dbReference type="EMBL" id="VITY01000020">
    <property type="protein sequence ID" value="TWB87812.1"/>
    <property type="molecule type" value="Genomic_DNA"/>
</dbReference>
<dbReference type="InterPro" id="IPR001851">
    <property type="entry name" value="ABC_transp_permease"/>
</dbReference>